<keyword evidence="5" id="KW-1185">Reference proteome</keyword>
<dbReference type="GO" id="GO:0016747">
    <property type="term" value="F:acyltransferase activity, transferring groups other than amino-acyl groups"/>
    <property type="evidence" value="ECO:0007669"/>
    <property type="project" value="InterPro"/>
</dbReference>
<feature type="domain" description="N-acetyltransferase" evidence="3">
    <location>
        <begin position="1"/>
        <end position="162"/>
    </location>
</feature>
<sequence length="174" mass="19202">MHFVPADPSELSAVAALVNSAYRGESSRQGWTTEADYLGGQRTDAQTLASDLAANPQAMVMTLREAAGGPMLGCVWLEPADSGAWYLGMLTVRPDLQDRQLGRTMLAAAEDHARGQGAQRVRMTVIQIRDTLIAWYERRGYARTGETRPFPYADLRFGQPARDDLEFIVLEKAL</sequence>
<comment type="caution">
    <text evidence="4">The sequence shown here is derived from an EMBL/GenBank/DDBJ whole genome shotgun (WGS) entry which is preliminary data.</text>
</comment>
<gene>
    <name evidence="4" type="ORF">GGQ61_004293</name>
</gene>
<accession>A0A840A3H4</accession>
<proteinExistence type="predicted"/>
<keyword evidence="4" id="KW-0687">Ribonucleoprotein</keyword>
<dbReference type="Pfam" id="PF00583">
    <property type="entry name" value="Acetyltransf_1"/>
    <property type="match status" value="1"/>
</dbReference>
<dbReference type="RefSeq" id="WP_183777048.1">
    <property type="nucleotide sequence ID" value="NZ_JACIDK010000013.1"/>
</dbReference>
<organism evidence="4 5">
    <name type="scientific">Phenylobacterium haematophilum</name>
    <dbReference type="NCBI Taxonomy" id="98513"/>
    <lineage>
        <taxon>Bacteria</taxon>
        <taxon>Pseudomonadati</taxon>
        <taxon>Pseudomonadota</taxon>
        <taxon>Alphaproteobacteria</taxon>
        <taxon>Caulobacterales</taxon>
        <taxon>Caulobacteraceae</taxon>
        <taxon>Phenylobacterium</taxon>
    </lineage>
</organism>
<evidence type="ECO:0000259" key="3">
    <source>
        <dbReference type="PROSITE" id="PS51186"/>
    </source>
</evidence>
<dbReference type="PANTHER" id="PTHR43877:SF2">
    <property type="entry name" value="AMINOALKYLPHOSPHONATE N-ACETYLTRANSFERASE-RELATED"/>
    <property type="match status" value="1"/>
</dbReference>
<evidence type="ECO:0000256" key="1">
    <source>
        <dbReference type="ARBA" id="ARBA00022679"/>
    </source>
</evidence>
<dbReference type="InterPro" id="IPR050832">
    <property type="entry name" value="Bact_Acetyltransf"/>
</dbReference>
<evidence type="ECO:0000313" key="5">
    <source>
        <dbReference type="Proteomes" id="UP000530564"/>
    </source>
</evidence>
<dbReference type="AlphaFoldDB" id="A0A840A3H4"/>
<dbReference type="InterPro" id="IPR000182">
    <property type="entry name" value="GNAT_dom"/>
</dbReference>
<dbReference type="EMBL" id="JACIDK010000013">
    <property type="protein sequence ID" value="MBB3893545.1"/>
    <property type="molecule type" value="Genomic_DNA"/>
</dbReference>
<dbReference type="SUPFAM" id="SSF55729">
    <property type="entry name" value="Acyl-CoA N-acyltransferases (Nat)"/>
    <property type="match status" value="1"/>
</dbReference>
<keyword evidence="1" id="KW-0808">Transferase</keyword>
<dbReference type="InterPro" id="IPR016181">
    <property type="entry name" value="Acyl_CoA_acyltransferase"/>
</dbReference>
<dbReference type="GO" id="GO:0005840">
    <property type="term" value="C:ribosome"/>
    <property type="evidence" value="ECO:0007669"/>
    <property type="project" value="UniProtKB-KW"/>
</dbReference>
<evidence type="ECO:0000313" key="4">
    <source>
        <dbReference type="EMBL" id="MBB3893545.1"/>
    </source>
</evidence>
<reference evidence="4 5" key="1">
    <citation type="submission" date="2020-08" db="EMBL/GenBank/DDBJ databases">
        <title>Genomic Encyclopedia of Type Strains, Phase IV (KMG-IV): sequencing the most valuable type-strain genomes for metagenomic binning, comparative biology and taxonomic classification.</title>
        <authorList>
            <person name="Goeker M."/>
        </authorList>
    </citation>
    <scope>NUCLEOTIDE SEQUENCE [LARGE SCALE GENOMIC DNA]</scope>
    <source>
        <strain evidence="4 5">DSM 21793</strain>
    </source>
</reference>
<dbReference type="Gene3D" id="3.40.630.30">
    <property type="match status" value="1"/>
</dbReference>
<protein>
    <submittedName>
        <fullName evidence="4">Ribosomal protein S18 acetylase RimI-like enzyme</fullName>
    </submittedName>
</protein>
<dbReference type="Proteomes" id="UP000530564">
    <property type="component" value="Unassembled WGS sequence"/>
</dbReference>
<dbReference type="CDD" id="cd04301">
    <property type="entry name" value="NAT_SF"/>
    <property type="match status" value="1"/>
</dbReference>
<keyword evidence="4" id="KW-0689">Ribosomal protein</keyword>
<keyword evidence="2" id="KW-0012">Acyltransferase</keyword>
<dbReference type="PANTHER" id="PTHR43877">
    <property type="entry name" value="AMINOALKYLPHOSPHONATE N-ACETYLTRANSFERASE-RELATED-RELATED"/>
    <property type="match status" value="1"/>
</dbReference>
<dbReference type="PROSITE" id="PS51186">
    <property type="entry name" value="GNAT"/>
    <property type="match status" value="1"/>
</dbReference>
<name>A0A840A3H4_9CAUL</name>
<evidence type="ECO:0000256" key="2">
    <source>
        <dbReference type="ARBA" id="ARBA00023315"/>
    </source>
</evidence>